<evidence type="ECO:0000313" key="1">
    <source>
        <dbReference type="EMBL" id="GMH20384.1"/>
    </source>
</evidence>
<comment type="caution">
    <text evidence="1">The sequence shown here is derived from an EMBL/GenBank/DDBJ whole genome shotgun (WGS) entry which is preliminary data.</text>
</comment>
<dbReference type="Proteomes" id="UP001279734">
    <property type="component" value="Unassembled WGS sequence"/>
</dbReference>
<dbReference type="AlphaFoldDB" id="A0AAD3XXV0"/>
<proteinExistence type="predicted"/>
<evidence type="ECO:0000313" key="2">
    <source>
        <dbReference type="Proteomes" id="UP001279734"/>
    </source>
</evidence>
<accession>A0AAD3XXV0</accession>
<reference evidence="1" key="1">
    <citation type="submission" date="2023-05" db="EMBL/GenBank/DDBJ databases">
        <title>Nepenthes gracilis genome sequencing.</title>
        <authorList>
            <person name="Fukushima K."/>
        </authorList>
    </citation>
    <scope>NUCLEOTIDE SEQUENCE</scope>
    <source>
        <strain evidence="1">SING2019-196</strain>
    </source>
</reference>
<sequence>MDMSQNHSKLNNFIRKSHTSSNYRNVQLMAASCERNAGGMKHKLLDCRQPMSSFTVQTLHSSKFFVQRVFFVAYQSPATQFISSEYN</sequence>
<keyword evidence="2" id="KW-1185">Reference proteome</keyword>
<protein>
    <submittedName>
        <fullName evidence="1">Uncharacterized protein</fullName>
    </submittedName>
</protein>
<organism evidence="1 2">
    <name type="scientific">Nepenthes gracilis</name>
    <name type="common">Slender pitcher plant</name>
    <dbReference type="NCBI Taxonomy" id="150966"/>
    <lineage>
        <taxon>Eukaryota</taxon>
        <taxon>Viridiplantae</taxon>
        <taxon>Streptophyta</taxon>
        <taxon>Embryophyta</taxon>
        <taxon>Tracheophyta</taxon>
        <taxon>Spermatophyta</taxon>
        <taxon>Magnoliopsida</taxon>
        <taxon>eudicotyledons</taxon>
        <taxon>Gunneridae</taxon>
        <taxon>Pentapetalae</taxon>
        <taxon>Caryophyllales</taxon>
        <taxon>Nepenthaceae</taxon>
        <taxon>Nepenthes</taxon>
    </lineage>
</organism>
<dbReference type="EMBL" id="BSYO01000021">
    <property type="protein sequence ID" value="GMH20384.1"/>
    <property type="molecule type" value="Genomic_DNA"/>
</dbReference>
<gene>
    <name evidence="1" type="ORF">Nepgr_022225</name>
</gene>
<name>A0AAD3XXV0_NEPGR</name>